<keyword evidence="3" id="KW-1185">Reference proteome</keyword>
<dbReference type="Gene3D" id="3.40.30.10">
    <property type="entry name" value="Glutaredoxin"/>
    <property type="match status" value="1"/>
</dbReference>
<evidence type="ECO:0000259" key="1">
    <source>
        <dbReference type="Pfam" id="PF00462"/>
    </source>
</evidence>
<evidence type="ECO:0000313" key="2">
    <source>
        <dbReference type="EMBL" id="PYZ95202.1"/>
    </source>
</evidence>
<proteinExistence type="predicted"/>
<comment type="caution">
    <text evidence="2">The sequence shown here is derived from an EMBL/GenBank/DDBJ whole genome shotgun (WGS) entry which is preliminary data.</text>
</comment>
<protein>
    <recommendedName>
        <fullName evidence="1">Glutaredoxin domain-containing protein</fullName>
    </recommendedName>
</protein>
<dbReference type="Proteomes" id="UP000248214">
    <property type="component" value="Unassembled WGS sequence"/>
</dbReference>
<dbReference type="Pfam" id="PF00462">
    <property type="entry name" value="Glutaredoxin"/>
    <property type="match status" value="1"/>
</dbReference>
<dbReference type="AlphaFoldDB" id="A0A323TJC3"/>
<gene>
    <name evidence="2" type="ORF">CR194_06715</name>
</gene>
<dbReference type="OrthoDB" id="2943861at2"/>
<dbReference type="SUPFAM" id="SSF52833">
    <property type="entry name" value="Thioredoxin-like"/>
    <property type="match status" value="1"/>
</dbReference>
<feature type="domain" description="Glutaredoxin" evidence="1">
    <location>
        <begin position="6"/>
        <end position="61"/>
    </location>
</feature>
<dbReference type="EMBL" id="PDOD01000001">
    <property type="protein sequence ID" value="PYZ95202.1"/>
    <property type="molecule type" value="Genomic_DNA"/>
</dbReference>
<evidence type="ECO:0000313" key="3">
    <source>
        <dbReference type="Proteomes" id="UP000248214"/>
    </source>
</evidence>
<dbReference type="RefSeq" id="WP_110608837.1">
    <property type="nucleotide sequence ID" value="NZ_PDOD01000001.1"/>
</dbReference>
<accession>A0A323TJC3</accession>
<reference evidence="2 3" key="1">
    <citation type="submission" date="2017-10" db="EMBL/GenBank/DDBJ databases">
        <title>Bacillus sp. nov., a halophilic bacterium isolated from a Keqin Lake.</title>
        <authorList>
            <person name="Wang H."/>
        </authorList>
    </citation>
    <scope>NUCLEOTIDE SEQUENCE [LARGE SCALE GENOMIC DNA]</scope>
    <source>
        <strain evidence="2 3">KQ-12</strain>
    </source>
</reference>
<dbReference type="PROSITE" id="PS51354">
    <property type="entry name" value="GLUTAREDOXIN_2"/>
    <property type="match status" value="1"/>
</dbReference>
<dbReference type="InterPro" id="IPR002109">
    <property type="entry name" value="Glutaredoxin"/>
</dbReference>
<sequence>MNKPILYTITGCSHCQLAKKKLESIGMKYIEKNILHDFTSAQELMKIRGEITTPMLVFDGKITLNYCEIHSVEHVRANWCFSL</sequence>
<dbReference type="InterPro" id="IPR036249">
    <property type="entry name" value="Thioredoxin-like_sf"/>
</dbReference>
<name>A0A323TJC3_9BACI</name>
<organism evidence="2 3">
    <name type="scientific">Salipaludibacillus keqinensis</name>
    <dbReference type="NCBI Taxonomy" id="2045207"/>
    <lineage>
        <taxon>Bacteria</taxon>
        <taxon>Bacillati</taxon>
        <taxon>Bacillota</taxon>
        <taxon>Bacilli</taxon>
        <taxon>Bacillales</taxon>
        <taxon>Bacillaceae</taxon>
    </lineage>
</organism>